<keyword evidence="4" id="KW-0548">Nucleotidyltransferase</keyword>
<evidence type="ECO:0000313" key="16">
    <source>
        <dbReference type="Proteomes" id="UP001628179"/>
    </source>
</evidence>
<dbReference type="SUPFAM" id="SSF56399">
    <property type="entry name" value="ADP-ribosylation"/>
    <property type="match status" value="1"/>
</dbReference>
<feature type="compositionally biased region" description="Acidic residues" evidence="10">
    <location>
        <begin position="334"/>
        <end position="344"/>
    </location>
</feature>
<proteinExistence type="inferred from homology"/>
<dbReference type="EMBL" id="BAAFSV010000002">
    <property type="protein sequence ID" value="GAB1313793.1"/>
    <property type="molecule type" value="Genomic_DNA"/>
</dbReference>
<dbReference type="Gene3D" id="3.40.50.10190">
    <property type="entry name" value="BRCT domain"/>
    <property type="match status" value="1"/>
</dbReference>
<dbReference type="Pfam" id="PF02877">
    <property type="entry name" value="PARP_reg"/>
    <property type="match status" value="1"/>
</dbReference>
<dbReference type="InterPro" id="IPR008893">
    <property type="entry name" value="WGR_domain"/>
</dbReference>
<feature type="domain" description="PARP alpha-helical" evidence="13">
    <location>
        <begin position="360"/>
        <end position="486"/>
    </location>
</feature>
<dbReference type="Pfam" id="PF00533">
    <property type="entry name" value="BRCT"/>
    <property type="match status" value="1"/>
</dbReference>
<comment type="caution">
    <text evidence="15">The sequence shown here is derived from an EMBL/GenBank/DDBJ whole genome shotgun (WGS) entry which is preliminary data.</text>
</comment>
<dbReference type="PROSITE" id="PS50172">
    <property type="entry name" value="BRCT"/>
    <property type="match status" value="1"/>
</dbReference>
<comment type="subcellular location">
    <subcellularLocation>
        <location evidence="1">Nucleus</location>
    </subcellularLocation>
</comment>
<dbReference type="CDD" id="cd07997">
    <property type="entry name" value="WGR_PARP"/>
    <property type="match status" value="1"/>
</dbReference>
<evidence type="ECO:0000259" key="14">
    <source>
        <dbReference type="PROSITE" id="PS51977"/>
    </source>
</evidence>
<keyword evidence="16" id="KW-1185">Reference proteome</keyword>
<keyword evidence="6" id="KW-0539">Nucleus</keyword>
<keyword evidence="5 9" id="KW-0520">NAD</keyword>
<evidence type="ECO:0000256" key="3">
    <source>
        <dbReference type="ARBA" id="ARBA00022679"/>
    </source>
</evidence>
<feature type="domain" description="PARP catalytic" evidence="12">
    <location>
        <begin position="496"/>
        <end position="729"/>
    </location>
</feature>
<dbReference type="InterPro" id="IPR036930">
    <property type="entry name" value="WGR_dom_sf"/>
</dbReference>
<name>A0ABQ0G7Q5_9PEZI</name>
<dbReference type="RefSeq" id="XP_070915524.1">
    <property type="nucleotide sequence ID" value="XM_071059423.1"/>
</dbReference>
<reference evidence="15 16" key="1">
    <citation type="submission" date="2024-09" db="EMBL/GenBank/DDBJ databases">
        <title>Itraconazole resistance in Madurella fahalii resulting from another homologue of gene encoding cytochrome P450 14-alpha sterol demethylase (CYP51).</title>
        <authorList>
            <person name="Yoshioka I."/>
            <person name="Fahal A.H."/>
            <person name="Kaneko S."/>
            <person name="Yaguchi T."/>
        </authorList>
    </citation>
    <scope>NUCLEOTIDE SEQUENCE [LARGE SCALE GENOMIC DNA]</scope>
    <source>
        <strain evidence="15 16">IFM 68171</strain>
    </source>
</reference>
<evidence type="ECO:0000313" key="15">
    <source>
        <dbReference type="EMBL" id="GAB1313793.1"/>
    </source>
</evidence>
<dbReference type="PROSITE" id="PS51060">
    <property type="entry name" value="PARP_ALPHA_HD"/>
    <property type="match status" value="1"/>
</dbReference>
<sequence length="729" mass="79496">MPPRRGKAAAPAKPALDGCKIALSGTFPGVPQAALKAKAEAAGATVASTVTDDTTHLVATEADYKKPSPKVAKAQSLGIPIVSMEWLSLCEQNKTREPEKDFVPGGTGSDDDDEAQAGASKPTSSQTNGTTSTAASRTRKRPSPPPATNNASDNETAPKAKRTRARRGAAAKPSEADDVKMQDANGAADAEPEAKKGKSKAKAEPVMGAGQVAKRKDIQIPLDEGCPYVTSAVFIDDSGVIYDASLNQTNASHNNNKFYRIQLLVDPNGVYRTWTRWGRVGERGQTQVAAEGGLEEAKQQYEKKFKDKSGLAWSQRGENPKPGKYAFVERNYSEDSDDEEDEAEEAKGKKEKSSDWQPPKCTLHPAVQQLMQLIFNQQYFAATMSALNYDANKLPLGKLSKATITRGFQALKDLSALIDDPTQAASTYGMAYMSAVEQLSNSFYSLIPHAFGRNRPPVINDQQMLKREIELLESLSDMKDAALIMKMEKAGDDDIHPLDKQYQGLKMQEMTPLDPTSSEFTQLQNYLNESRGATHGHSYQVEAIFRIEREGEKDRFDSSVFGKMSQNRRLLWHGSRCTNFGGILSQGLRIAPPEAPVSGYMFGKGIYLADMASKSANYCCSYMSGGTALLLLCEAELGNPMQELVHSSFNAGEDAKRKGMVSTWGQGRTGPSKWKDAGCVHPSLSGVMMPDTSVVPGDTKVPGASLWYNEYICYDVAQVRLRYLLRVKM</sequence>
<gene>
    <name evidence="15" type="ORF">MFIFM68171_04003</name>
</gene>
<evidence type="ECO:0000256" key="9">
    <source>
        <dbReference type="RuleBase" id="RU362114"/>
    </source>
</evidence>
<dbReference type="SMART" id="SM00292">
    <property type="entry name" value="BRCT"/>
    <property type="match status" value="1"/>
</dbReference>
<keyword evidence="2 9" id="KW-0328">Glycosyltransferase</keyword>
<dbReference type="InterPro" id="IPR004102">
    <property type="entry name" value="Poly(ADP-ribose)pol_reg_dom"/>
</dbReference>
<dbReference type="EC" id="2.4.2.-" evidence="9"/>
<dbReference type="SUPFAM" id="SSF142921">
    <property type="entry name" value="WGR domain-like"/>
    <property type="match status" value="1"/>
</dbReference>
<organism evidence="15 16">
    <name type="scientific">Madurella fahalii</name>
    <dbReference type="NCBI Taxonomy" id="1157608"/>
    <lineage>
        <taxon>Eukaryota</taxon>
        <taxon>Fungi</taxon>
        <taxon>Dikarya</taxon>
        <taxon>Ascomycota</taxon>
        <taxon>Pezizomycotina</taxon>
        <taxon>Sordariomycetes</taxon>
        <taxon>Sordariomycetidae</taxon>
        <taxon>Sordariales</taxon>
        <taxon>Sordariales incertae sedis</taxon>
        <taxon>Madurella</taxon>
    </lineage>
</organism>
<evidence type="ECO:0000259" key="11">
    <source>
        <dbReference type="PROSITE" id="PS50172"/>
    </source>
</evidence>
<dbReference type="PANTHER" id="PTHR10459:SF60">
    <property type="entry name" value="POLY [ADP-RIBOSE] POLYMERASE 2"/>
    <property type="match status" value="1"/>
</dbReference>
<feature type="region of interest" description="Disordered" evidence="10">
    <location>
        <begin position="332"/>
        <end position="361"/>
    </location>
</feature>
<dbReference type="SUPFAM" id="SSF52113">
    <property type="entry name" value="BRCT domain"/>
    <property type="match status" value="1"/>
</dbReference>
<dbReference type="InterPro" id="IPR036616">
    <property type="entry name" value="Poly(ADP-ribose)pol_reg_dom_sf"/>
</dbReference>
<evidence type="ECO:0000259" key="12">
    <source>
        <dbReference type="PROSITE" id="PS51059"/>
    </source>
</evidence>
<evidence type="ECO:0000256" key="4">
    <source>
        <dbReference type="ARBA" id="ARBA00022695"/>
    </source>
</evidence>
<feature type="domain" description="BRCT" evidence="11">
    <location>
        <begin position="11"/>
        <end position="104"/>
    </location>
</feature>
<dbReference type="PROSITE" id="PS51977">
    <property type="entry name" value="WGR"/>
    <property type="match status" value="1"/>
</dbReference>
<dbReference type="Proteomes" id="UP001628179">
    <property type="component" value="Unassembled WGS sequence"/>
</dbReference>
<dbReference type="GeneID" id="98174746"/>
<evidence type="ECO:0000256" key="5">
    <source>
        <dbReference type="ARBA" id="ARBA00023027"/>
    </source>
</evidence>
<dbReference type="InterPro" id="IPR050800">
    <property type="entry name" value="ARTD/PARP"/>
</dbReference>
<dbReference type="PROSITE" id="PS51059">
    <property type="entry name" value="PARP_CATALYTIC"/>
    <property type="match status" value="1"/>
</dbReference>
<dbReference type="Gene3D" id="1.20.142.10">
    <property type="entry name" value="Poly(ADP-ribose) polymerase, regulatory domain"/>
    <property type="match status" value="1"/>
</dbReference>
<accession>A0ABQ0G7Q5</accession>
<feature type="compositionally biased region" description="Basic residues" evidence="10">
    <location>
        <begin position="159"/>
        <end position="169"/>
    </location>
</feature>
<evidence type="ECO:0000256" key="7">
    <source>
        <dbReference type="ARBA" id="ARBA00024347"/>
    </source>
</evidence>
<comment type="catalytic activity">
    <reaction evidence="8">
        <text>NAD(+) + (ADP-D-ribosyl)n-acceptor = nicotinamide + (ADP-D-ribosyl)n+1-acceptor + H(+).</text>
        <dbReference type="EC" id="2.4.2.30"/>
    </reaction>
</comment>
<dbReference type="Pfam" id="PF00644">
    <property type="entry name" value="PARP"/>
    <property type="match status" value="1"/>
</dbReference>
<evidence type="ECO:0000256" key="1">
    <source>
        <dbReference type="ARBA" id="ARBA00004123"/>
    </source>
</evidence>
<dbReference type="SMART" id="SM00773">
    <property type="entry name" value="WGR"/>
    <property type="match status" value="1"/>
</dbReference>
<evidence type="ECO:0000256" key="6">
    <source>
        <dbReference type="ARBA" id="ARBA00023242"/>
    </source>
</evidence>
<feature type="region of interest" description="Disordered" evidence="10">
    <location>
        <begin position="95"/>
        <end position="208"/>
    </location>
</feature>
<dbReference type="InterPro" id="IPR001357">
    <property type="entry name" value="BRCT_dom"/>
</dbReference>
<dbReference type="InterPro" id="IPR012317">
    <property type="entry name" value="Poly(ADP-ribose)pol_cat_dom"/>
</dbReference>
<keyword evidence="3 9" id="KW-0808">Transferase</keyword>
<dbReference type="Pfam" id="PF05406">
    <property type="entry name" value="WGR"/>
    <property type="match status" value="1"/>
</dbReference>
<dbReference type="PANTHER" id="PTHR10459">
    <property type="entry name" value="DNA LIGASE"/>
    <property type="match status" value="1"/>
</dbReference>
<dbReference type="InterPro" id="IPR036420">
    <property type="entry name" value="BRCT_dom_sf"/>
</dbReference>
<evidence type="ECO:0000256" key="2">
    <source>
        <dbReference type="ARBA" id="ARBA00022676"/>
    </source>
</evidence>
<dbReference type="SUPFAM" id="SSF47587">
    <property type="entry name" value="Domain of poly(ADP-ribose) polymerase"/>
    <property type="match status" value="1"/>
</dbReference>
<dbReference type="CDD" id="cd01437">
    <property type="entry name" value="parp_like"/>
    <property type="match status" value="1"/>
</dbReference>
<feature type="compositionally biased region" description="Basic and acidic residues" evidence="10">
    <location>
        <begin position="345"/>
        <end position="354"/>
    </location>
</feature>
<evidence type="ECO:0000256" key="10">
    <source>
        <dbReference type="SAM" id="MobiDB-lite"/>
    </source>
</evidence>
<comment type="similarity">
    <text evidence="7">Belongs to the ARTD/PARP family.</text>
</comment>
<dbReference type="Gene3D" id="2.20.140.10">
    <property type="entry name" value="WGR domain"/>
    <property type="match status" value="1"/>
</dbReference>
<evidence type="ECO:0000256" key="8">
    <source>
        <dbReference type="ARBA" id="ARBA00033987"/>
    </source>
</evidence>
<evidence type="ECO:0000259" key="13">
    <source>
        <dbReference type="PROSITE" id="PS51060"/>
    </source>
</evidence>
<dbReference type="Gene3D" id="3.90.228.10">
    <property type="match status" value="1"/>
</dbReference>
<protein>
    <recommendedName>
        <fullName evidence="9">Poly [ADP-ribose] polymerase</fullName>
        <shortName evidence="9">PARP</shortName>
        <ecNumber evidence="9">2.4.2.-</ecNumber>
    </recommendedName>
</protein>
<feature type="domain" description="WGR" evidence="14">
    <location>
        <begin position="230"/>
        <end position="325"/>
    </location>
</feature>